<accession>A0A845PSP2</accession>
<protein>
    <submittedName>
        <fullName evidence="2">DUF349 domain-containing protein</fullName>
    </submittedName>
</protein>
<sequence length="621" mass="73223">MASIDNKQDEKLKENQQDAHSSQQHPVIHHTFFDGDREVDEDQDLHSEDYTHFSMEDITKKAEKIVNSTQAGAMSKEFYALRDAFNSAWDDEVKDKKQAYIADGGDEESFDYQSPLRSKFNALINIFKEKQEDYHKGIEKENAENLSHRRSIIEKLKNLYTNTEPGTNLFKAIREVKEEWQQAGQVAKSEFKTLNNDYFHHLNQFYQMLDLNKEYREQEYAHNLEKRKHIIARAKELIEEPVVQKALNELQYLHKLWKEEAEPVAEEFRDSTWEEFKEISNLIHQRKAELFAQIEIEQKVNLDKKNEIIDQLKKLSIPEKEASHSYWQEAIKKVEELRNSFISLGSVPKKLSNQNWTDFKEALRGFNASKNNFYKGLKKNQQENLERKIQLIQIAKDNQNSEDWDVAVPLFKRLQEDWKTIGHVPRSQSNRIWDEFREVCNYFFSKFREKGDASTDDWRVNYKRKKELLERLKDIEEGENSTEDINLIKNEWNSIGKVPRDKISINTEFNQVLKSKMRLNKMKDYQLSDGNLSETQLTDKARKIKNQIADSEAEISKLENNLAFFTNPTRENPLLKATYQSLDTKKEELEGLKSKLHQMIADHDNPKAEASDQEGEELIEE</sequence>
<feature type="compositionally biased region" description="Basic and acidic residues" evidence="1">
    <location>
        <begin position="1"/>
        <end position="17"/>
    </location>
</feature>
<dbReference type="Pfam" id="PF03993">
    <property type="entry name" value="DUF349"/>
    <property type="match status" value="5"/>
</dbReference>
<feature type="compositionally biased region" description="Acidic residues" evidence="1">
    <location>
        <begin position="611"/>
        <end position="621"/>
    </location>
</feature>
<dbReference type="InterPro" id="IPR007139">
    <property type="entry name" value="DUF349"/>
</dbReference>
<dbReference type="Proteomes" id="UP000553459">
    <property type="component" value="Unassembled WGS sequence"/>
</dbReference>
<evidence type="ECO:0000256" key="1">
    <source>
        <dbReference type="SAM" id="MobiDB-lite"/>
    </source>
</evidence>
<keyword evidence="3" id="KW-1185">Reference proteome</keyword>
<gene>
    <name evidence="2" type="ORF">GNY06_00560</name>
</gene>
<dbReference type="RefSeq" id="WP_166518338.1">
    <property type="nucleotide sequence ID" value="NZ_JAAABJ010000102.1"/>
</dbReference>
<feature type="region of interest" description="Disordered" evidence="1">
    <location>
        <begin position="597"/>
        <end position="621"/>
    </location>
</feature>
<organism evidence="2 3">
    <name type="scientific">Elizabethkingia argenteiflava</name>
    <dbReference type="NCBI Taxonomy" id="2681556"/>
    <lineage>
        <taxon>Bacteria</taxon>
        <taxon>Pseudomonadati</taxon>
        <taxon>Bacteroidota</taxon>
        <taxon>Flavobacteriia</taxon>
        <taxon>Flavobacteriales</taxon>
        <taxon>Weeksellaceae</taxon>
        <taxon>Elizabethkingia</taxon>
    </lineage>
</organism>
<evidence type="ECO:0000313" key="2">
    <source>
        <dbReference type="EMBL" id="NAW49946.1"/>
    </source>
</evidence>
<dbReference type="AlphaFoldDB" id="A0A845PSP2"/>
<comment type="caution">
    <text evidence="2">The sequence shown here is derived from an EMBL/GenBank/DDBJ whole genome shotgun (WGS) entry which is preliminary data.</text>
</comment>
<name>A0A845PSP2_9FLAO</name>
<feature type="region of interest" description="Disordered" evidence="1">
    <location>
        <begin position="1"/>
        <end position="26"/>
    </location>
</feature>
<proteinExistence type="predicted"/>
<evidence type="ECO:0000313" key="3">
    <source>
        <dbReference type="Proteomes" id="UP000553459"/>
    </source>
</evidence>
<reference evidence="2 3" key="1">
    <citation type="submission" date="2019-11" db="EMBL/GenBank/DDBJ databases">
        <title>Characterization of Elizabethkingia argenteiflava sp. nov., isolated from inner surface of Soybean Pods.</title>
        <authorList>
            <person name="Mo S."/>
        </authorList>
    </citation>
    <scope>NUCLEOTIDE SEQUENCE [LARGE SCALE GENOMIC DNA]</scope>
    <source>
        <strain evidence="2 3">YB22</strain>
    </source>
</reference>
<dbReference type="EMBL" id="JAAABJ010000102">
    <property type="protein sequence ID" value="NAW49946.1"/>
    <property type="molecule type" value="Genomic_DNA"/>
</dbReference>
<feature type="compositionally biased region" description="Basic and acidic residues" evidence="1">
    <location>
        <begin position="600"/>
        <end position="610"/>
    </location>
</feature>